<feature type="region of interest" description="Disordered" evidence="3">
    <location>
        <begin position="510"/>
        <end position="566"/>
    </location>
</feature>
<evidence type="ECO:0000259" key="4">
    <source>
        <dbReference type="PROSITE" id="PS50235"/>
    </source>
</evidence>
<dbReference type="PANTHER" id="PTHR24006">
    <property type="entry name" value="UBIQUITIN CARBOXYL-TERMINAL HYDROLASE"/>
    <property type="match status" value="1"/>
</dbReference>
<dbReference type="GO" id="GO:0005829">
    <property type="term" value="C:cytosol"/>
    <property type="evidence" value="ECO:0007669"/>
    <property type="project" value="TreeGrafter"/>
</dbReference>
<keyword evidence="2" id="KW-0378">Hydrolase</keyword>
<dbReference type="PROSITE" id="PS00972">
    <property type="entry name" value="USP_1"/>
    <property type="match status" value="1"/>
</dbReference>
<dbReference type="Gene3D" id="3.90.70.10">
    <property type="entry name" value="Cysteine proteinases"/>
    <property type="match status" value="1"/>
</dbReference>
<dbReference type="Proteomes" id="UP000886520">
    <property type="component" value="Chromosome 10"/>
</dbReference>
<dbReference type="PANTHER" id="PTHR24006:SF663">
    <property type="entry name" value="UBIQUITIN CARBOXYL-TERMINAL HYDROLASE 23"/>
    <property type="match status" value="1"/>
</dbReference>
<evidence type="ECO:0000313" key="6">
    <source>
        <dbReference type="Proteomes" id="UP000886520"/>
    </source>
</evidence>
<dbReference type="GO" id="GO:0005634">
    <property type="term" value="C:nucleus"/>
    <property type="evidence" value="ECO:0007669"/>
    <property type="project" value="TreeGrafter"/>
</dbReference>
<feature type="domain" description="USP" evidence="4">
    <location>
        <begin position="114"/>
        <end position="422"/>
    </location>
</feature>
<dbReference type="GO" id="GO:0016579">
    <property type="term" value="P:protein deubiquitination"/>
    <property type="evidence" value="ECO:0007669"/>
    <property type="project" value="InterPro"/>
</dbReference>
<dbReference type="InterPro" id="IPR018200">
    <property type="entry name" value="USP_CS"/>
</dbReference>
<dbReference type="SUPFAM" id="SSF54001">
    <property type="entry name" value="Cysteine proteinases"/>
    <property type="match status" value="1"/>
</dbReference>
<proteinExistence type="inferred from homology"/>
<evidence type="ECO:0000256" key="1">
    <source>
        <dbReference type="ARBA" id="ARBA00009085"/>
    </source>
</evidence>
<dbReference type="PROSITE" id="PS00973">
    <property type="entry name" value="USP_2"/>
    <property type="match status" value="1"/>
</dbReference>
<feature type="region of interest" description="Disordered" evidence="3">
    <location>
        <begin position="1"/>
        <end position="20"/>
    </location>
</feature>
<comment type="similarity">
    <text evidence="1 2">Belongs to the peptidase C19 family.</text>
</comment>
<accession>A0A9D4UV62</accession>
<protein>
    <recommendedName>
        <fullName evidence="2">Ubiquitin carboxyl-terminal hydrolase</fullName>
        <ecNumber evidence="2">3.4.19.12</ecNumber>
    </recommendedName>
</protein>
<feature type="region of interest" description="Disordered" evidence="3">
    <location>
        <begin position="451"/>
        <end position="495"/>
    </location>
</feature>
<comment type="catalytic activity">
    <reaction evidence="2">
        <text>Thiol-dependent hydrolysis of ester, thioester, amide, peptide and isopeptide bonds formed by the C-terminal Gly of ubiquitin (a 76-residue protein attached to proteins as an intracellular targeting signal).</text>
        <dbReference type="EC" id="3.4.19.12"/>
    </reaction>
</comment>
<dbReference type="OrthoDB" id="420187at2759"/>
<keyword evidence="2" id="KW-0788">Thiol protease</keyword>
<dbReference type="InterPro" id="IPR028889">
    <property type="entry name" value="USP"/>
</dbReference>
<gene>
    <name evidence="5" type="ORF">GOP47_0010381</name>
</gene>
<name>A0A9D4UV62_ADICA</name>
<dbReference type="Pfam" id="PF00443">
    <property type="entry name" value="UCH"/>
    <property type="match status" value="1"/>
</dbReference>
<keyword evidence="2" id="KW-0833">Ubl conjugation pathway</keyword>
<feature type="compositionally biased region" description="Basic and acidic residues" evidence="3">
    <location>
        <begin position="469"/>
        <end position="495"/>
    </location>
</feature>
<dbReference type="GO" id="GO:0004843">
    <property type="term" value="F:cysteine-type deubiquitinase activity"/>
    <property type="evidence" value="ECO:0007669"/>
    <property type="project" value="UniProtKB-UniRule"/>
</dbReference>
<dbReference type="InterPro" id="IPR001394">
    <property type="entry name" value="Peptidase_C19_UCH"/>
</dbReference>
<keyword evidence="2" id="KW-0645">Protease</keyword>
<comment type="caution">
    <text evidence="5">The sequence shown here is derived from an EMBL/GenBank/DDBJ whole genome shotgun (WGS) entry which is preliminary data.</text>
</comment>
<reference evidence="5" key="1">
    <citation type="submission" date="2021-01" db="EMBL/GenBank/DDBJ databases">
        <title>Adiantum capillus-veneris genome.</title>
        <authorList>
            <person name="Fang Y."/>
            <person name="Liao Q."/>
        </authorList>
    </citation>
    <scope>NUCLEOTIDE SEQUENCE</scope>
    <source>
        <strain evidence="5">H3</strain>
        <tissue evidence="5">Leaf</tissue>
    </source>
</reference>
<dbReference type="InterPro" id="IPR050164">
    <property type="entry name" value="Peptidase_C19"/>
</dbReference>
<evidence type="ECO:0000256" key="3">
    <source>
        <dbReference type="SAM" id="MobiDB-lite"/>
    </source>
</evidence>
<dbReference type="AlphaFoldDB" id="A0A9D4UV62"/>
<dbReference type="FunFam" id="3.90.70.10:FF:000119">
    <property type="entry name" value="Ubiquitin specific peptidase 36"/>
    <property type="match status" value="1"/>
</dbReference>
<feature type="compositionally biased region" description="Polar residues" evidence="3">
    <location>
        <begin position="510"/>
        <end position="530"/>
    </location>
</feature>
<dbReference type="PROSITE" id="PS50235">
    <property type="entry name" value="USP_3"/>
    <property type="match status" value="1"/>
</dbReference>
<evidence type="ECO:0000313" key="5">
    <source>
        <dbReference type="EMBL" id="KAI5074420.1"/>
    </source>
</evidence>
<comment type="function">
    <text evidence="2">Recognizes and hydrolyzes the peptide bond at the C-terminal Gly of ubiquitin. Involved in the processing of poly-ubiquitin precursors as well as that of ubiquitinated proteins.</text>
</comment>
<dbReference type="InterPro" id="IPR038765">
    <property type="entry name" value="Papain-like_cys_pep_sf"/>
</dbReference>
<sequence length="666" mass="73525">MATEHEVGGSKQNGFHVDGRLDMRGGWGESSSCRYQPGWGSWGNADIPSSAGNADLSGDCGGDFAESREYESVKASENAEDWASESAGDGWGDLYDPDCEIEESQEAEIDAKCSGLTNLGNTCFMNSVLQCLTYTAPFANRILDSQHRLSCKVEEFCTMCAIENHVKVVLAASGRTVSPAFLARNLDQISRSFVPGQQQDAHEFLLFLLEGMQEHCKTEGSCQSQRPETSLVSDIFMGQMKSQVKCKSCSHCSDSVEPFLGLNLEIEDCNSIKEALSNFLAVEDLQEEEKVSCSHCKQAVSRSKQLSFSKSPQVLVVQLKRYKASEFFPTKIERDIKYETSLDLTPFVSQEGAGALIQESDWNYNLYAVLVHSGWSTSSGHYYCFVQTSPGMWHCMNDSLVSRVSERTVLHQEAYILFYIRKGIKQNLQLENVHPVNEDLGQSEVPKLEAPETVVDPYSCSSPISSSPIRRDSALDNSDMKDSSKASKSSNKEQVDMELEVDIVCTQVKSPHPAQQPSISKHMNSSSKGRSSAKLEEPKHYLQAKKGSHEQEEPKPKIQSSVKAEKISSPAPIAGCNQVTYDSFESGSQYSYVRLLNRMPSARRQALLASAQSGQEAMKQGTPKATSLKRKALGRGFWLHRQQEAAESGRQKGVGIYQKFSPLAGT</sequence>
<feature type="compositionally biased region" description="Basic and acidic residues" evidence="3">
    <location>
        <begin position="547"/>
        <end position="556"/>
    </location>
</feature>
<evidence type="ECO:0000256" key="2">
    <source>
        <dbReference type="RuleBase" id="RU366025"/>
    </source>
</evidence>
<dbReference type="GO" id="GO:0006508">
    <property type="term" value="P:proteolysis"/>
    <property type="evidence" value="ECO:0007669"/>
    <property type="project" value="UniProtKB-KW"/>
</dbReference>
<dbReference type="EMBL" id="JABFUD020000010">
    <property type="protein sequence ID" value="KAI5074420.1"/>
    <property type="molecule type" value="Genomic_DNA"/>
</dbReference>
<dbReference type="EC" id="3.4.19.12" evidence="2"/>
<keyword evidence="6" id="KW-1185">Reference proteome</keyword>
<organism evidence="5 6">
    <name type="scientific">Adiantum capillus-veneris</name>
    <name type="common">Maidenhair fern</name>
    <dbReference type="NCBI Taxonomy" id="13818"/>
    <lineage>
        <taxon>Eukaryota</taxon>
        <taxon>Viridiplantae</taxon>
        <taxon>Streptophyta</taxon>
        <taxon>Embryophyta</taxon>
        <taxon>Tracheophyta</taxon>
        <taxon>Polypodiopsida</taxon>
        <taxon>Polypodiidae</taxon>
        <taxon>Polypodiales</taxon>
        <taxon>Pteridineae</taxon>
        <taxon>Pteridaceae</taxon>
        <taxon>Vittarioideae</taxon>
        <taxon>Adiantum</taxon>
    </lineage>
</organism>
<feature type="compositionally biased region" description="Low complexity" evidence="3">
    <location>
        <begin position="459"/>
        <end position="468"/>
    </location>
</feature>